<dbReference type="EMBL" id="GBRH01234292">
    <property type="protein sequence ID" value="JAD63603.1"/>
    <property type="molecule type" value="Transcribed_RNA"/>
</dbReference>
<protein>
    <submittedName>
        <fullName evidence="1">Uncharacterized protein</fullName>
    </submittedName>
</protein>
<evidence type="ECO:0000313" key="1">
    <source>
        <dbReference type="EMBL" id="JAD63603.1"/>
    </source>
</evidence>
<accession>A0A0A9BN93</accession>
<proteinExistence type="predicted"/>
<sequence length="15" mass="1804">MVLTSVFFRGMQFQL</sequence>
<name>A0A0A9BN93_ARUDO</name>
<reference evidence="1" key="1">
    <citation type="submission" date="2014-09" db="EMBL/GenBank/DDBJ databases">
        <authorList>
            <person name="Magalhaes I.L.F."/>
            <person name="Oliveira U."/>
            <person name="Santos F.R."/>
            <person name="Vidigal T.H.D.A."/>
            <person name="Brescovit A.D."/>
            <person name="Santos A.J."/>
        </authorList>
    </citation>
    <scope>NUCLEOTIDE SEQUENCE</scope>
    <source>
        <tissue evidence="1">Shoot tissue taken approximately 20 cm above the soil surface</tissue>
    </source>
</reference>
<organism evidence="1">
    <name type="scientific">Arundo donax</name>
    <name type="common">Giant reed</name>
    <name type="synonym">Donax arundinaceus</name>
    <dbReference type="NCBI Taxonomy" id="35708"/>
    <lineage>
        <taxon>Eukaryota</taxon>
        <taxon>Viridiplantae</taxon>
        <taxon>Streptophyta</taxon>
        <taxon>Embryophyta</taxon>
        <taxon>Tracheophyta</taxon>
        <taxon>Spermatophyta</taxon>
        <taxon>Magnoliopsida</taxon>
        <taxon>Liliopsida</taxon>
        <taxon>Poales</taxon>
        <taxon>Poaceae</taxon>
        <taxon>PACMAD clade</taxon>
        <taxon>Arundinoideae</taxon>
        <taxon>Arundineae</taxon>
        <taxon>Arundo</taxon>
    </lineage>
</organism>
<reference evidence="1" key="2">
    <citation type="journal article" date="2015" name="Data Brief">
        <title>Shoot transcriptome of the giant reed, Arundo donax.</title>
        <authorList>
            <person name="Barrero R.A."/>
            <person name="Guerrero F.D."/>
            <person name="Moolhuijzen P."/>
            <person name="Goolsby J.A."/>
            <person name="Tidwell J."/>
            <person name="Bellgard S.E."/>
            <person name="Bellgard M.I."/>
        </authorList>
    </citation>
    <scope>NUCLEOTIDE SEQUENCE</scope>
    <source>
        <tissue evidence="1">Shoot tissue taken approximately 20 cm above the soil surface</tissue>
    </source>
</reference>